<name>A0A8S1LMF0_PARPR</name>
<dbReference type="Proteomes" id="UP000688137">
    <property type="component" value="Unassembled WGS sequence"/>
</dbReference>
<sequence>MNIVLIAFSQEQQIQATEIYQFASTYFVTSDIYQQQKELWKYDKAVVILDQFPTNLTQLNKVEHLTNNLDSNFTIFKTLKLLGYQQVLVSLEKIKLQKYKQAITKLEQTIISIFDDQERELEDERNVFSLKNPTLKVVKNCEQNEIQKFFHNEINQTSKLIDETECIVVRHEEAVHVIKVLKGALYVGQLLKSIKDKAWIQQINISQSGEIFVKFEDNKQLKGILCSYQFCPEEINSLEVEIQLCELPIQHPRDVFRKMGQLKMIFYDQEFGIQNSHNNPVQLIGIKQKNNGNINENPKDINFCVCKLALKIIQDDQSKLLNIVSKPIVFFINSYQTVVFYGKITNILEMKNRKIELAQYLPIPKFQITQNMILRDNNDLRQFCRICKTKQVNRVLKECGHLRYCGECVDLCLESKECFYCNRTLTNCYSLSVIYLDQKIFDQLSKRNDQICQINPFKVIEDEKIPKYLKLIYEQQKEGKLDFQTIYCKICDTLMSQRLISCSNGHTTLICDDCDPVDCKECKANIIQRVNILYRFQDDLY</sequence>
<evidence type="ECO:0000256" key="1">
    <source>
        <dbReference type="PROSITE-ProRule" id="PRU00175"/>
    </source>
</evidence>
<evidence type="ECO:0000259" key="2">
    <source>
        <dbReference type="PROSITE" id="PS50089"/>
    </source>
</evidence>
<keyword evidence="1" id="KW-0479">Metal-binding</keyword>
<dbReference type="AlphaFoldDB" id="A0A8S1LMF0"/>
<dbReference type="Pfam" id="PF13920">
    <property type="entry name" value="zf-C3HC4_3"/>
    <property type="match status" value="1"/>
</dbReference>
<keyword evidence="1" id="KW-0862">Zinc</keyword>
<organism evidence="3 4">
    <name type="scientific">Paramecium primaurelia</name>
    <dbReference type="NCBI Taxonomy" id="5886"/>
    <lineage>
        <taxon>Eukaryota</taxon>
        <taxon>Sar</taxon>
        <taxon>Alveolata</taxon>
        <taxon>Ciliophora</taxon>
        <taxon>Intramacronucleata</taxon>
        <taxon>Oligohymenophorea</taxon>
        <taxon>Peniculida</taxon>
        <taxon>Parameciidae</taxon>
        <taxon>Paramecium</taxon>
    </lineage>
</organism>
<dbReference type="InterPro" id="IPR001841">
    <property type="entry name" value="Znf_RING"/>
</dbReference>
<keyword evidence="1" id="KW-0863">Zinc-finger</keyword>
<reference evidence="3" key="1">
    <citation type="submission" date="2021-01" db="EMBL/GenBank/DDBJ databases">
        <authorList>
            <consortium name="Genoscope - CEA"/>
            <person name="William W."/>
        </authorList>
    </citation>
    <scope>NUCLEOTIDE SEQUENCE</scope>
</reference>
<dbReference type="GO" id="GO:0008270">
    <property type="term" value="F:zinc ion binding"/>
    <property type="evidence" value="ECO:0007669"/>
    <property type="project" value="UniProtKB-KW"/>
</dbReference>
<comment type="caution">
    <text evidence="3">The sequence shown here is derived from an EMBL/GenBank/DDBJ whole genome shotgun (WGS) entry which is preliminary data.</text>
</comment>
<proteinExistence type="predicted"/>
<evidence type="ECO:0000313" key="3">
    <source>
        <dbReference type="EMBL" id="CAD8067482.1"/>
    </source>
</evidence>
<dbReference type="EMBL" id="CAJJDM010000040">
    <property type="protein sequence ID" value="CAD8067482.1"/>
    <property type="molecule type" value="Genomic_DNA"/>
</dbReference>
<accession>A0A8S1LMF0</accession>
<feature type="domain" description="RING-type" evidence="2">
    <location>
        <begin position="384"/>
        <end position="422"/>
    </location>
</feature>
<gene>
    <name evidence="3" type="ORF">PPRIM_AZ9-3.1.T0410009</name>
</gene>
<evidence type="ECO:0000313" key="4">
    <source>
        <dbReference type="Proteomes" id="UP000688137"/>
    </source>
</evidence>
<protein>
    <recommendedName>
        <fullName evidence="2">RING-type domain-containing protein</fullName>
    </recommendedName>
</protein>
<dbReference type="OMA" id="TIYCKIC"/>
<dbReference type="PROSITE" id="PS50089">
    <property type="entry name" value="ZF_RING_2"/>
    <property type="match status" value="1"/>
</dbReference>
<keyword evidence="4" id="KW-1185">Reference proteome</keyword>